<dbReference type="GO" id="GO:0016747">
    <property type="term" value="F:acyltransferase activity, transferring groups other than amino-acyl groups"/>
    <property type="evidence" value="ECO:0007669"/>
    <property type="project" value="TreeGrafter"/>
</dbReference>
<sequence length="327" mass="35416">MTWERPGPQPAQIRFEPSRPLSDDETWVLGNVPGVEYAEAYSPAMNMNVNMLIARPEDPVLREDAPTIYLLNGLIGGTGWFQFTDAVDFYTSRGVNVVMVTSGAFSCYTNWIQGNDQWDTFLAGELPLGLEPVLGANGKRAIMGVSMSATSALSLAQNNPGTYDGVASISGCASTTSPLGKIAADEVFASAHIPLTFEDVWGDPQGDYARYYDPMLNLRKLSDEFQGKDVAIFISSTSGLAGSESLTTTNDVAPGDVEQAINFVTVGGRIDIGANVCTHVLHQRMTMRGIDHVARFYPQGTHNWNSFKWAVPDSWPTLAPALGKQPL</sequence>
<dbReference type="Gene3D" id="3.40.50.1820">
    <property type="entry name" value="alpha/beta hydrolase"/>
    <property type="match status" value="1"/>
</dbReference>
<dbReference type="Proteomes" id="UP000199350">
    <property type="component" value="Chromosome I"/>
</dbReference>
<dbReference type="PANTHER" id="PTHR48098:SF1">
    <property type="entry name" value="DIACYLGLYCEROL ACYLTRANSFERASE_MYCOLYLTRANSFERASE AG85A"/>
    <property type="match status" value="1"/>
</dbReference>
<dbReference type="EMBL" id="LT629700">
    <property type="protein sequence ID" value="SDL90026.1"/>
    <property type="molecule type" value="Genomic_DNA"/>
</dbReference>
<protein>
    <submittedName>
        <fullName evidence="1">S-formylglutathione hydrolase FrmB</fullName>
    </submittedName>
</protein>
<dbReference type="InterPro" id="IPR000801">
    <property type="entry name" value="Esterase-like"/>
</dbReference>
<reference evidence="2" key="1">
    <citation type="submission" date="2016-10" db="EMBL/GenBank/DDBJ databases">
        <authorList>
            <person name="Varghese N."/>
            <person name="Submissions S."/>
        </authorList>
    </citation>
    <scope>NUCLEOTIDE SEQUENCE [LARGE SCALE GENOMIC DNA]</scope>
    <source>
        <strain evidence="2">DSM 20632</strain>
    </source>
</reference>
<dbReference type="GO" id="GO:0016787">
    <property type="term" value="F:hydrolase activity"/>
    <property type="evidence" value="ECO:0007669"/>
    <property type="project" value="UniProtKB-KW"/>
</dbReference>
<dbReference type="InterPro" id="IPR050583">
    <property type="entry name" value="Mycobacterial_A85_antigen"/>
</dbReference>
<gene>
    <name evidence="1" type="ORF">SAMN04488535_1176</name>
</gene>
<name>A0A1G9NTW6_9CORY</name>
<dbReference type="InterPro" id="IPR029058">
    <property type="entry name" value="AB_hydrolase_fold"/>
</dbReference>
<evidence type="ECO:0000313" key="2">
    <source>
        <dbReference type="Proteomes" id="UP000199350"/>
    </source>
</evidence>
<dbReference type="Pfam" id="PF00756">
    <property type="entry name" value="Esterase"/>
    <property type="match status" value="1"/>
</dbReference>
<keyword evidence="1" id="KW-0378">Hydrolase</keyword>
<dbReference type="AlphaFoldDB" id="A0A1G9NTW6"/>
<evidence type="ECO:0000313" key="1">
    <source>
        <dbReference type="EMBL" id="SDL90026.1"/>
    </source>
</evidence>
<dbReference type="PANTHER" id="PTHR48098">
    <property type="entry name" value="ENTEROCHELIN ESTERASE-RELATED"/>
    <property type="match status" value="1"/>
</dbReference>
<proteinExistence type="predicted"/>
<dbReference type="OrthoDB" id="4510758at2"/>
<keyword evidence="2" id="KW-1185">Reference proteome</keyword>
<dbReference type="RefSeq" id="WP_092149956.1">
    <property type="nucleotide sequence ID" value="NZ_LT629700.1"/>
</dbReference>
<dbReference type="SUPFAM" id="SSF53474">
    <property type="entry name" value="alpha/beta-Hydrolases"/>
    <property type="match status" value="1"/>
</dbReference>
<accession>A0A1G9NTW6</accession>
<organism evidence="1 2">
    <name type="scientific">Corynebacterium mycetoides</name>
    <dbReference type="NCBI Taxonomy" id="38302"/>
    <lineage>
        <taxon>Bacteria</taxon>
        <taxon>Bacillati</taxon>
        <taxon>Actinomycetota</taxon>
        <taxon>Actinomycetes</taxon>
        <taxon>Mycobacteriales</taxon>
        <taxon>Corynebacteriaceae</taxon>
        <taxon>Corynebacterium</taxon>
    </lineage>
</organism>
<dbReference type="STRING" id="38302.SAMN04488535_1176"/>